<gene>
    <name evidence="2" type="ORF">SAMN02745121_05909</name>
</gene>
<reference evidence="3" key="1">
    <citation type="submission" date="2016-10" db="EMBL/GenBank/DDBJ databases">
        <authorList>
            <person name="Varghese N."/>
            <person name="Submissions S."/>
        </authorList>
    </citation>
    <scope>NUCLEOTIDE SEQUENCE [LARGE SCALE GENOMIC DNA]</scope>
    <source>
        <strain evidence="3">ATCC 25963</strain>
    </source>
</reference>
<evidence type="ECO:0008006" key="4">
    <source>
        <dbReference type="Google" id="ProtNLM"/>
    </source>
</evidence>
<dbReference type="Proteomes" id="UP000199400">
    <property type="component" value="Unassembled WGS sequence"/>
</dbReference>
<protein>
    <recommendedName>
        <fullName evidence="4">Alpha/beta hydrolase family protein</fullName>
    </recommendedName>
</protein>
<dbReference type="SUPFAM" id="SSF53474">
    <property type="entry name" value="alpha/beta-Hydrolases"/>
    <property type="match status" value="1"/>
</dbReference>
<dbReference type="EMBL" id="FOMX01000021">
    <property type="protein sequence ID" value="SFE87525.1"/>
    <property type="molecule type" value="Genomic_DNA"/>
</dbReference>
<name>A0A1I2E3U4_9BACT</name>
<keyword evidence="3" id="KW-1185">Reference proteome</keyword>
<dbReference type="InterPro" id="IPR029058">
    <property type="entry name" value="AB_hydrolase_fold"/>
</dbReference>
<feature type="chain" id="PRO_5011721699" description="Alpha/beta hydrolase family protein" evidence="1">
    <location>
        <begin position="22"/>
        <end position="683"/>
    </location>
</feature>
<sequence length="683" mass="74545">MRCLLSSLSHLFIALSGLGLAVSAGCAASPDDASDVDEADGGSDAGDAVPIARSLLDPGEAVPAPFDGYFDPPADDVYKDDYRVVGQLTPPSWSWGKIELLEGLQAYRTEGYNLRTQKLRWQDTYEDSTYPLQTYFGALNQQLVDGFNLHYKSACAGKVGSKSAPSCSSVGPTRPEARFVLLQHGPKTGKDACDPGEVPVLLVHGALQNGNVWLFPGGRDGYGDAYPGTTQKTGFVQALEATGRCTYAITFGNFHGDNYSQATNVANAIDRIKELTGQPKVDVIAWSKGVLSVDLYAGDVAAWDDFGPKHFERLAAEQAKRVPAFRKDVRVYVPLSGPHLGIDLNFRHPYDDLLIYSTLENAPIGQGPVTWGWMSALQCVNWGYGGSPLYPNQFAQSVCDGRGGTWPDFFSRIYSSNITGLDAEGRPVSSSSLEALNAANGASQFSFDKYNLAMWGSVDEHGKHVSAYLGQLQAAYDLRPYYPIPDRQSDGEDWSELDTDETKWRTWMSYKLTYLFGGYLDDDDGHIMCREAAFDPADSPCQAQHVYYDPENADDYSWGYATYRLMDGIGIRAVMEIGGNFIERLRHHGLSSELDFLYVVHGTTGGAGAPFEIDGMSCPTCEVHGDGVLFDVSVAARDQLTQGWSDADKAARSRQEGVPFGHLEVGVTPEVWNKIISQLDAVK</sequence>
<accession>A0A1I2E3U4</accession>
<dbReference type="AlphaFoldDB" id="A0A1I2E3U4"/>
<dbReference type="STRING" id="54.SAMN02745121_05909"/>
<proteinExistence type="predicted"/>
<feature type="signal peptide" evidence="1">
    <location>
        <begin position="1"/>
        <end position="21"/>
    </location>
</feature>
<organism evidence="2 3">
    <name type="scientific">Nannocystis exedens</name>
    <dbReference type="NCBI Taxonomy" id="54"/>
    <lineage>
        <taxon>Bacteria</taxon>
        <taxon>Pseudomonadati</taxon>
        <taxon>Myxococcota</taxon>
        <taxon>Polyangia</taxon>
        <taxon>Nannocystales</taxon>
        <taxon>Nannocystaceae</taxon>
        <taxon>Nannocystis</taxon>
    </lineage>
</organism>
<dbReference type="Gene3D" id="3.40.50.1820">
    <property type="entry name" value="alpha/beta hydrolase"/>
    <property type="match status" value="1"/>
</dbReference>
<dbReference type="PROSITE" id="PS51257">
    <property type="entry name" value="PROKAR_LIPOPROTEIN"/>
    <property type="match status" value="1"/>
</dbReference>
<evidence type="ECO:0000313" key="2">
    <source>
        <dbReference type="EMBL" id="SFE87525.1"/>
    </source>
</evidence>
<evidence type="ECO:0000313" key="3">
    <source>
        <dbReference type="Proteomes" id="UP000199400"/>
    </source>
</evidence>
<keyword evidence="1" id="KW-0732">Signal</keyword>
<evidence type="ECO:0000256" key="1">
    <source>
        <dbReference type="SAM" id="SignalP"/>
    </source>
</evidence>